<dbReference type="PANTHER" id="PTHR12418:SF19">
    <property type="entry name" value="ACYL-COENZYME A THIOESTERASE THEM4"/>
    <property type="match status" value="1"/>
</dbReference>
<evidence type="ECO:0000313" key="5">
    <source>
        <dbReference type="EMBL" id="GGO83205.1"/>
    </source>
</evidence>
<sequence>MTATAFQDQIPGNHCFGCGPGNAGGLQIKSYWQPDGSAICHFRPSPQHCAGPAQTLNGGIIATLIDCHGICTAIADAYRRDGRAIGQGNEIWYATGKLEVSYRAPAPIDAELELLARVDEVSDRKTILSCTLSANGARCAEARVVAVRVPDDWRQR</sequence>
<dbReference type="InterPro" id="IPR052365">
    <property type="entry name" value="THEM4/THEM5_acyl-CoA_thioest"/>
</dbReference>
<dbReference type="GO" id="GO:0016787">
    <property type="term" value="F:hydrolase activity"/>
    <property type="evidence" value="ECO:0007669"/>
    <property type="project" value="UniProtKB-KW"/>
</dbReference>
<dbReference type="EMBL" id="BMLT01000006">
    <property type="protein sequence ID" value="GGO83205.1"/>
    <property type="molecule type" value="Genomic_DNA"/>
</dbReference>
<dbReference type="InterPro" id="IPR029069">
    <property type="entry name" value="HotDog_dom_sf"/>
</dbReference>
<evidence type="ECO:0000256" key="2">
    <source>
        <dbReference type="ARBA" id="ARBA00022801"/>
    </source>
</evidence>
<accession>A0A918DUX1</accession>
<keyword evidence="4" id="KW-0443">Lipid metabolism</keyword>
<organism evidence="5 6">
    <name type="scientific">Marinobacterium nitratireducens</name>
    <dbReference type="NCBI Taxonomy" id="518897"/>
    <lineage>
        <taxon>Bacteria</taxon>
        <taxon>Pseudomonadati</taxon>
        <taxon>Pseudomonadota</taxon>
        <taxon>Gammaproteobacteria</taxon>
        <taxon>Oceanospirillales</taxon>
        <taxon>Oceanospirillaceae</taxon>
        <taxon>Marinobacterium</taxon>
    </lineage>
</organism>
<evidence type="ECO:0000313" key="6">
    <source>
        <dbReference type="Proteomes" id="UP000599578"/>
    </source>
</evidence>
<dbReference type="AlphaFoldDB" id="A0A918DUX1"/>
<gene>
    <name evidence="5" type="ORF">GCM10011348_26410</name>
</gene>
<keyword evidence="6" id="KW-1185">Reference proteome</keyword>
<keyword evidence="3" id="KW-0276">Fatty acid metabolism</keyword>
<dbReference type="Proteomes" id="UP000599578">
    <property type="component" value="Unassembled WGS sequence"/>
</dbReference>
<dbReference type="RefSeq" id="WP_188861084.1">
    <property type="nucleotide sequence ID" value="NZ_BMLT01000006.1"/>
</dbReference>
<protein>
    <submittedName>
        <fullName evidence="5">Thioesterase</fullName>
    </submittedName>
</protein>
<dbReference type="GO" id="GO:0006631">
    <property type="term" value="P:fatty acid metabolic process"/>
    <property type="evidence" value="ECO:0007669"/>
    <property type="project" value="UniProtKB-KW"/>
</dbReference>
<keyword evidence="2" id="KW-0378">Hydrolase</keyword>
<proteinExistence type="predicted"/>
<keyword evidence="1" id="KW-0963">Cytoplasm</keyword>
<dbReference type="CDD" id="cd03443">
    <property type="entry name" value="PaaI_thioesterase"/>
    <property type="match status" value="1"/>
</dbReference>
<name>A0A918DUX1_9GAMM</name>
<dbReference type="Gene3D" id="3.10.129.10">
    <property type="entry name" value="Hotdog Thioesterase"/>
    <property type="match status" value="1"/>
</dbReference>
<comment type="caution">
    <text evidence="5">The sequence shown here is derived from an EMBL/GenBank/DDBJ whole genome shotgun (WGS) entry which is preliminary data.</text>
</comment>
<dbReference type="SUPFAM" id="SSF54637">
    <property type="entry name" value="Thioesterase/thiol ester dehydrase-isomerase"/>
    <property type="match status" value="1"/>
</dbReference>
<evidence type="ECO:0000256" key="1">
    <source>
        <dbReference type="ARBA" id="ARBA00022490"/>
    </source>
</evidence>
<dbReference type="PANTHER" id="PTHR12418">
    <property type="entry name" value="ACYL-COENZYME A THIOESTERASE THEM4"/>
    <property type="match status" value="1"/>
</dbReference>
<evidence type="ECO:0000256" key="3">
    <source>
        <dbReference type="ARBA" id="ARBA00022832"/>
    </source>
</evidence>
<reference evidence="5 6" key="1">
    <citation type="journal article" date="2014" name="Int. J. Syst. Evol. Microbiol.">
        <title>Complete genome sequence of Corynebacterium casei LMG S-19264T (=DSM 44701T), isolated from a smear-ripened cheese.</title>
        <authorList>
            <consortium name="US DOE Joint Genome Institute (JGI-PGF)"/>
            <person name="Walter F."/>
            <person name="Albersmeier A."/>
            <person name="Kalinowski J."/>
            <person name="Ruckert C."/>
        </authorList>
    </citation>
    <scope>NUCLEOTIDE SEQUENCE [LARGE SCALE GENOMIC DNA]</scope>
    <source>
        <strain evidence="5 6">CGMCC 1.7286</strain>
    </source>
</reference>
<evidence type="ECO:0000256" key="4">
    <source>
        <dbReference type="ARBA" id="ARBA00023098"/>
    </source>
</evidence>